<keyword evidence="5" id="KW-0119">Carbohydrate metabolism</keyword>
<dbReference type="GO" id="GO:0016787">
    <property type="term" value="F:hydrolase activity"/>
    <property type="evidence" value="ECO:0007669"/>
    <property type="project" value="UniProtKB-KW"/>
</dbReference>
<dbReference type="GO" id="GO:0046872">
    <property type="term" value="F:metal ion binding"/>
    <property type="evidence" value="ECO:0007669"/>
    <property type="project" value="UniProtKB-KW"/>
</dbReference>
<dbReference type="EMBL" id="CP001016">
    <property type="protein sequence ID" value="ACB95278.1"/>
    <property type="molecule type" value="Genomic_DNA"/>
</dbReference>
<organism evidence="6 7">
    <name type="scientific">Beijerinckia indica subsp. indica (strain ATCC 9039 / DSM 1715 / NCIMB 8712)</name>
    <dbReference type="NCBI Taxonomy" id="395963"/>
    <lineage>
        <taxon>Bacteria</taxon>
        <taxon>Pseudomonadati</taxon>
        <taxon>Pseudomonadota</taxon>
        <taxon>Alphaproteobacteria</taxon>
        <taxon>Hyphomicrobiales</taxon>
        <taxon>Beijerinckiaceae</taxon>
        <taxon>Beijerinckia</taxon>
    </lineage>
</organism>
<dbReference type="PANTHER" id="PTHR31609">
    <property type="entry name" value="YDJC DEACETYLASE FAMILY MEMBER"/>
    <property type="match status" value="1"/>
</dbReference>
<reference evidence="7" key="1">
    <citation type="submission" date="2008-03" db="EMBL/GenBank/DDBJ databases">
        <title>Complete sequence of chromosome of Beijerinckia indica subsp. indica ATCC 9039.</title>
        <authorList>
            <consortium name="US DOE Joint Genome Institute"/>
            <person name="Copeland A."/>
            <person name="Lucas S."/>
            <person name="Lapidus A."/>
            <person name="Glavina del Rio T."/>
            <person name="Dalin E."/>
            <person name="Tice H."/>
            <person name="Bruce D."/>
            <person name="Goodwin L."/>
            <person name="Pitluck S."/>
            <person name="LaButti K."/>
            <person name="Schmutz J."/>
            <person name="Larimer F."/>
            <person name="Land M."/>
            <person name="Hauser L."/>
            <person name="Kyrpides N."/>
            <person name="Mikhailova N."/>
            <person name="Dunfield P.F."/>
            <person name="Dedysh S.N."/>
            <person name="Liesack W."/>
            <person name="Saw J.H."/>
            <person name="Alam M."/>
            <person name="Chen Y."/>
            <person name="Murrell J.C."/>
            <person name="Richardson P."/>
        </authorList>
    </citation>
    <scope>NUCLEOTIDE SEQUENCE [LARGE SCALE GENOMIC DNA]</scope>
    <source>
        <strain evidence="7">ATCC 9039 / DSM 1715 / NCIMB 8712</strain>
    </source>
</reference>
<accession>B2IC23</accession>
<dbReference type="GO" id="GO:0005975">
    <property type="term" value="P:carbohydrate metabolic process"/>
    <property type="evidence" value="ECO:0007669"/>
    <property type="project" value="InterPro"/>
</dbReference>
<evidence type="ECO:0000256" key="4">
    <source>
        <dbReference type="ARBA" id="ARBA00022842"/>
    </source>
</evidence>
<proteinExistence type="predicted"/>
<comment type="cofactor">
    <cofactor evidence="1">
        <name>Mg(2+)</name>
        <dbReference type="ChEBI" id="CHEBI:18420"/>
    </cofactor>
</comment>
<keyword evidence="3" id="KW-0378">Hydrolase</keyword>
<keyword evidence="7" id="KW-1185">Reference proteome</keyword>
<gene>
    <name evidence="6" type="ordered locus">Bind_1647</name>
</gene>
<dbReference type="GO" id="GO:0019213">
    <property type="term" value="F:deacetylase activity"/>
    <property type="evidence" value="ECO:0007669"/>
    <property type="project" value="TreeGrafter"/>
</dbReference>
<keyword evidence="4" id="KW-0460">Magnesium</keyword>
<dbReference type="Proteomes" id="UP000001695">
    <property type="component" value="Chromosome"/>
</dbReference>
<name>B2IC23_BEII9</name>
<evidence type="ECO:0000313" key="6">
    <source>
        <dbReference type="EMBL" id="ACB95278.1"/>
    </source>
</evidence>
<dbReference type="KEGG" id="bid:Bind_1647"/>
<keyword evidence="2" id="KW-0479">Metal-binding</keyword>
<dbReference type="InterPro" id="IPR011330">
    <property type="entry name" value="Glyco_hydro/deAcase_b/a-brl"/>
</dbReference>
<dbReference type="SUPFAM" id="SSF88713">
    <property type="entry name" value="Glycoside hydrolase/deacetylase"/>
    <property type="match status" value="1"/>
</dbReference>
<reference evidence="6 7" key="2">
    <citation type="journal article" date="2010" name="J. Bacteriol.">
        <title>Complete genome sequence of Beijerinckia indica subsp. indica.</title>
        <authorList>
            <person name="Tamas I."/>
            <person name="Dedysh S.N."/>
            <person name="Liesack W."/>
            <person name="Stott M.B."/>
            <person name="Alam M."/>
            <person name="Murrell J.C."/>
            <person name="Dunfield P.F."/>
        </authorList>
    </citation>
    <scope>NUCLEOTIDE SEQUENCE [LARGE SCALE GENOMIC DNA]</scope>
    <source>
        <strain evidence="7">ATCC 9039 / DSM 1715 / NCIMB 8712</strain>
    </source>
</reference>
<evidence type="ECO:0000256" key="2">
    <source>
        <dbReference type="ARBA" id="ARBA00022723"/>
    </source>
</evidence>
<protein>
    <submittedName>
        <fullName evidence="6">YdjC family protein</fullName>
    </submittedName>
</protein>
<dbReference type="Gene3D" id="3.20.20.370">
    <property type="entry name" value="Glycoside hydrolase/deacetylase"/>
    <property type="match status" value="1"/>
</dbReference>
<evidence type="ECO:0000313" key="7">
    <source>
        <dbReference type="Proteomes" id="UP000001695"/>
    </source>
</evidence>
<dbReference type="HOGENOM" id="CLU_064244_3_0_5"/>
<dbReference type="Pfam" id="PF04794">
    <property type="entry name" value="YdjC"/>
    <property type="match status" value="1"/>
</dbReference>
<sequence length="287" mass="31237">MPKAGNGFCFSLCADDYALSPAVSLGIREALTARRLSATSVMTTMAGWHREAHDLRPFHPEAEIGLHLNLTSGTPLGAMPCFAPTGRLPPIGRLIKAAYGRTLPEAEIRAEISRQIDAFIDSFGAAPDYIDGHQHVQALPGIRLWLLETLAEKGLTGKLWLRDSGDSLSRIIMRGGELSKALMVAGFARGFARMAAAHGFACNEGFAGFSAFAPDENYGQAFAHFLTAPGKRHLIMCHPGHCDEELAALDPVTTSREKELAFLLSDDFLRLLDQRKARLSRLAIIRN</sequence>
<evidence type="ECO:0000256" key="5">
    <source>
        <dbReference type="ARBA" id="ARBA00023277"/>
    </source>
</evidence>
<dbReference type="RefSeq" id="WP_012384635.1">
    <property type="nucleotide sequence ID" value="NC_010581.1"/>
</dbReference>
<dbReference type="eggNOG" id="COG3394">
    <property type="taxonomic scope" value="Bacteria"/>
</dbReference>
<dbReference type="PANTHER" id="PTHR31609:SF1">
    <property type="entry name" value="CARBOHYDRATE DEACETYLASE"/>
    <property type="match status" value="1"/>
</dbReference>
<dbReference type="STRING" id="395963.Bind_1647"/>
<dbReference type="AlphaFoldDB" id="B2IC23"/>
<dbReference type="OrthoDB" id="9774177at2"/>
<evidence type="ECO:0000256" key="3">
    <source>
        <dbReference type="ARBA" id="ARBA00022801"/>
    </source>
</evidence>
<dbReference type="CDD" id="cd10807">
    <property type="entry name" value="YdjC_like_3"/>
    <property type="match status" value="1"/>
</dbReference>
<evidence type="ECO:0000256" key="1">
    <source>
        <dbReference type="ARBA" id="ARBA00001946"/>
    </source>
</evidence>
<dbReference type="InterPro" id="IPR006879">
    <property type="entry name" value="YdjC-like"/>
</dbReference>